<protein>
    <submittedName>
        <fullName evidence="16">YadA-like family protein</fullName>
    </submittedName>
</protein>
<evidence type="ECO:0000259" key="14">
    <source>
        <dbReference type="Pfam" id="PF05658"/>
    </source>
</evidence>
<reference evidence="17" key="1">
    <citation type="journal article" date="2019" name="Int. J. Syst. Evol. Microbiol.">
        <title>The Global Catalogue of Microorganisms (GCM) 10K type strain sequencing project: providing services to taxonomists for standard genome sequencing and annotation.</title>
        <authorList>
            <consortium name="The Broad Institute Genomics Platform"/>
            <consortium name="The Broad Institute Genome Sequencing Center for Infectious Disease"/>
            <person name="Wu L."/>
            <person name="Ma J."/>
        </authorList>
    </citation>
    <scope>NUCLEOTIDE SEQUENCE [LARGE SCALE GENOMIC DNA]</scope>
    <source>
        <strain evidence="17">CGMCC 1.13574</strain>
    </source>
</reference>
<feature type="compositionally biased region" description="Low complexity" evidence="12">
    <location>
        <begin position="1262"/>
        <end position="1277"/>
    </location>
</feature>
<feature type="domain" description="Trimeric autotransporter adhesin YadA-like head" evidence="14">
    <location>
        <begin position="963"/>
        <end position="987"/>
    </location>
</feature>
<keyword evidence="9" id="KW-0472">Membrane</keyword>
<dbReference type="RefSeq" id="WP_377003000.1">
    <property type="nucleotide sequence ID" value="NZ_JBHSGG010000003.1"/>
</dbReference>
<feature type="coiled-coil region" evidence="11">
    <location>
        <begin position="924"/>
        <end position="951"/>
    </location>
</feature>
<keyword evidence="10" id="KW-0998">Cell outer membrane</keyword>
<feature type="domain" description="Trimeric autotransporter adhesin YadA-like C-terminal membrane anchor" evidence="13">
    <location>
        <begin position="1372"/>
        <end position="1432"/>
    </location>
</feature>
<feature type="domain" description="Trimeric autotransporter adhesin YadA-like head" evidence="14">
    <location>
        <begin position="1089"/>
        <end position="1113"/>
    </location>
</feature>
<dbReference type="InterPro" id="IPR008640">
    <property type="entry name" value="Adhesin_Head_dom"/>
</dbReference>
<name>A0ABV9NJ90_9GAMM</name>
<evidence type="ECO:0000256" key="3">
    <source>
        <dbReference type="ARBA" id="ARBA00005848"/>
    </source>
</evidence>
<evidence type="ECO:0000313" key="17">
    <source>
        <dbReference type="Proteomes" id="UP001595892"/>
    </source>
</evidence>
<keyword evidence="17" id="KW-1185">Reference proteome</keyword>
<feature type="domain" description="Trimeric autotransporter adhesin YadA-like head" evidence="14">
    <location>
        <begin position="707"/>
        <end position="729"/>
    </location>
</feature>
<comment type="subcellular location">
    <subcellularLocation>
        <location evidence="2">Cell outer membrane</location>
    </subcellularLocation>
    <subcellularLocation>
        <location evidence="1">Cell surface</location>
    </subcellularLocation>
</comment>
<dbReference type="Pfam" id="PF05662">
    <property type="entry name" value="YadA_stalk"/>
    <property type="match status" value="7"/>
</dbReference>
<feature type="domain" description="Trimeric autotransporter adhesin YadA-like stalk" evidence="15">
    <location>
        <begin position="276"/>
        <end position="307"/>
    </location>
</feature>
<feature type="region of interest" description="Disordered" evidence="12">
    <location>
        <begin position="1245"/>
        <end position="1277"/>
    </location>
</feature>
<keyword evidence="5" id="KW-1134">Transmembrane beta strand</keyword>
<dbReference type="EMBL" id="JBHSGG010000003">
    <property type="protein sequence ID" value="MFC4727010.1"/>
    <property type="molecule type" value="Genomic_DNA"/>
</dbReference>
<evidence type="ECO:0000259" key="15">
    <source>
        <dbReference type="Pfam" id="PF05662"/>
    </source>
</evidence>
<evidence type="ECO:0000256" key="9">
    <source>
        <dbReference type="ARBA" id="ARBA00023136"/>
    </source>
</evidence>
<feature type="domain" description="Trimeric autotransporter adhesin YadA-like head" evidence="14">
    <location>
        <begin position="1031"/>
        <end position="1057"/>
    </location>
</feature>
<evidence type="ECO:0000256" key="12">
    <source>
        <dbReference type="SAM" id="MobiDB-lite"/>
    </source>
</evidence>
<dbReference type="SUPFAM" id="SSF101967">
    <property type="entry name" value="Adhesin YadA, collagen-binding domain"/>
    <property type="match status" value="5"/>
</dbReference>
<feature type="domain" description="Trimeric autotransporter adhesin YadA-like head" evidence="14">
    <location>
        <begin position="1248"/>
        <end position="1274"/>
    </location>
</feature>
<evidence type="ECO:0000256" key="5">
    <source>
        <dbReference type="ARBA" id="ARBA00022452"/>
    </source>
</evidence>
<evidence type="ECO:0000259" key="13">
    <source>
        <dbReference type="Pfam" id="PF03895"/>
    </source>
</evidence>
<evidence type="ECO:0000256" key="10">
    <source>
        <dbReference type="ARBA" id="ARBA00023237"/>
    </source>
</evidence>
<proteinExistence type="inferred from homology"/>
<gene>
    <name evidence="16" type="ORF">ACFO3Q_02295</name>
</gene>
<feature type="domain" description="Trimeric autotransporter adhesin YadA-like stalk" evidence="15">
    <location>
        <begin position="896"/>
        <end position="938"/>
    </location>
</feature>
<evidence type="ECO:0000256" key="4">
    <source>
        <dbReference type="ARBA" id="ARBA00022448"/>
    </source>
</evidence>
<dbReference type="Gene3D" id="3.30.1300.30">
    <property type="entry name" value="GSPII I/J protein-like"/>
    <property type="match status" value="1"/>
</dbReference>
<comment type="similarity">
    <text evidence="3">Belongs to the autotransporter-2 (AT-2) (TC 1.B.40) family.</text>
</comment>
<evidence type="ECO:0000256" key="6">
    <source>
        <dbReference type="ARBA" id="ARBA00022692"/>
    </source>
</evidence>
<evidence type="ECO:0000256" key="7">
    <source>
        <dbReference type="ARBA" id="ARBA00022729"/>
    </source>
</evidence>
<evidence type="ECO:0000256" key="11">
    <source>
        <dbReference type="SAM" id="Coils"/>
    </source>
</evidence>
<dbReference type="InterPro" id="IPR005594">
    <property type="entry name" value="YadA_C"/>
</dbReference>
<dbReference type="SUPFAM" id="SSF54523">
    <property type="entry name" value="Pili subunits"/>
    <property type="match status" value="1"/>
</dbReference>
<keyword evidence="11" id="KW-0175">Coiled coil</keyword>
<keyword evidence="7" id="KW-0732">Signal</keyword>
<feature type="domain" description="Trimeric autotransporter adhesin YadA-like stalk" evidence="15">
    <location>
        <begin position="1153"/>
        <end position="1189"/>
    </location>
</feature>
<feature type="domain" description="Trimeric autotransporter adhesin YadA-like head" evidence="14">
    <location>
        <begin position="1003"/>
        <end position="1029"/>
    </location>
</feature>
<organism evidence="16 17">
    <name type="scientific">Coralloluteibacterium thermophilum</name>
    <dbReference type="NCBI Taxonomy" id="2707049"/>
    <lineage>
        <taxon>Bacteria</taxon>
        <taxon>Pseudomonadati</taxon>
        <taxon>Pseudomonadota</taxon>
        <taxon>Gammaproteobacteria</taxon>
        <taxon>Lysobacterales</taxon>
        <taxon>Lysobacteraceae</taxon>
        <taxon>Coralloluteibacterium</taxon>
    </lineage>
</organism>
<dbReference type="InterPro" id="IPR045584">
    <property type="entry name" value="Pilin-like"/>
</dbReference>
<dbReference type="Pfam" id="PF03895">
    <property type="entry name" value="YadA_anchor"/>
    <property type="match status" value="1"/>
</dbReference>
<dbReference type="Pfam" id="PF05658">
    <property type="entry name" value="YadA_head"/>
    <property type="match status" value="10"/>
</dbReference>
<feature type="domain" description="Trimeric autotransporter adhesin YadA-like head" evidence="14">
    <location>
        <begin position="1061"/>
        <end position="1085"/>
    </location>
</feature>
<dbReference type="Proteomes" id="UP001595892">
    <property type="component" value="Unassembled WGS sequence"/>
</dbReference>
<feature type="domain" description="Trimeric autotransporter adhesin YadA-like stalk" evidence="15">
    <location>
        <begin position="764"/>
        <end position="803"/>
    </location>
</feature>
<feature type="domain" description="Trimeric autotransporter adhesin YadA-like head" evidence="14">
    <location>
        <begin position="1220"/>
        <end position="1246"/>
    </location>
</feature>
<keyword evidence="6" id="KW-0812">Transmembrane</keyword>
<dbReference type="Gene3D" id="1.20.5.170">
    <property type="match status" value="6"/>
</dbReference>
<feature type="region of interest" description="Disordered" evidence="12">
    <location>
        <begin position="1206"/>
        <end position="1231"/>
    </location>
</feature>
<evidence type="ECO:0000313" key="16">
    <source>
        <dbReference type="EMBL" id="MFC4727010.1"/>
    </source>
</evidence>
<feature type="domain" description="Trimeric autotransporter adhesin YadA-like stalk" evidence="15">
    <location>
        <begin position="1306"/>
        <end position="1333"/>
    </location>
</feature>
<dbReference type="InterPro" id="IPR011049">
    <property type="entry name" value="Serralysin-like_metalloprot_C"/>
</dbReference>
<evidence type="ECO:0000256" key="1">
    <source>
        <dbReference type="ARBA" id="ARBA00004241"/>
    </source>
</evidence>
<feature type="domain" description="Trimeric autotransporter adhesin YadA-like stalk" evidence="15">
    <location>
        <begin position="444"/>
        <end position="473"/>
    </location>
</feature>
<dbReference type="InterPro" id="IPR008635">
    <property type="entry name" value="Coiled_stalk_dom"/>
</dbReference>
<dbReference type="CDD" id="cd12820">
    <property type="entry name" value="LbR_YadA-like"/>
    <property type="match status" value="2"/>
</dbReference>
<feature type="domain" description="Trimeric autotransporter adhesin YadA-like head" evidence="14">
    <location>
        <begin position="1276"/>
        <end position="1300"/>
    </location>
</feature>
<evidence type="ECO:0000256" key="2">
    <source>
        <dbReference type="ARBA" id="ARBA00004442"/>
    </source>
</evidence>
<accession>A0ABV9NJ90</accession>
<feature type="domain" description="Trimeric autotransporter adhesin YadA-like stalk" evidence="15">
    <location>
        <begin position="93"/>
        <end position="123"/>
    </location>
</feature>
<feature type="domain" description="Trimeric autotransporter adhesin YadA-like head" evidence="14">
    <location>
        <begin position="684"/>
        <end position="699"/>
    </location>
</feature>
<keyword evidence="8" id="KW-0653">Protein transport</keyword>
<sequence>MRGSSGPTQYTIGDGMGGSTVVTNLGDAITNIDGRTINNESAIGSLESALAELEGGTVGLVRQPVEDGEITVGAQVGGGSVTFANVDGDARVLTGVADGEISETSLDAINGSQLYATRQGVGDVAAALGGGALYDPVTGAFTGPTYAIGGTPYTNVGDALTAQDAIVAQQGQGVAGIVGGGAAYDPETGTFTPPQYTVGDGAGGTTVVNNLGDAVTNIDGRTTANESSIAGLEESIAEGTVGLVQQDATTRVITVAAGTDGDTVDFTNNAGAARVLTGVAMGDISETSTDAISGAQMFEMRQTLAQTYGGGATVDPITREFSGPVYILASGAYTNVGDALLAQDNLVSTQGSTTAAALGGGSTYDPATGTLSAPTYMVGGTPVTGVEGAITNIDGRTTSLEESLAEGTVGLVQQDATTRVITVAAGTDGDTVDFTNNAGDARVLTGVADGEISETSLDAINGSQLYATRQGIGDVAAALGGGALYDPVTGAFTGPTYAIGGTAYTTIGDALAAQDAIVAQQGQGVAGIVGGGAAYDPATGTFTPPQYTVGDGAGGTTLVTNLGDAITNIDGRTVNNESAISELQESIAEGSVGLVRQAGPTEVITVGAQSGGTTVDFANSAGEARVLTGVAAANQDDEAVNLGQLNQQLTNVYNQLQEDLETGTLTLAYFQANSGPDENDPYVGALAQGDRSIAVGQNAMTQTGAERGLALGADATAAHADSVALGAGSTTVRGVQAGYSAFGLTDPQDSAGEVSIGTSGNERQITNLAAGEADTDAVNVAQLRGVSQTLGGALAEGLGGGAAYDPSTGAFTGPQYTVGDGAGGTTLVTNLGDAITNIDGRTTANESSIASLEESIATGGLGLVQQDAATRVITVAAGTDGGLVNFANNTGAARVLTGVAPGEISETSTDAINGSQLFATNQSITQVVNNVTQLGDQMADLENRVAQIEAGGGGGIGGGTVDGDNSVAVGDGSNATGDDALAAGGGAVADGNGATAVGADSNAVGDNASAIGSGSNAVADNATAVGSGATASGENASAVGAGSNAAGNNASAIGSGSNAVADNSTAVGTGATASGENASAIGAGSNAVADNSTAVGAGAVANNPNDVALGAGSVSREAVGVDSATINGVTYDGFAGSNPVGAVSVGAEGAERQIQNVAAGRITADSTDAVNGSQIYSIVETITSMGDNVGELAGRVEDLTEGRAGFSQVNNASGRPYASASGNDSAATGAGAVASGDTSLAVGTGATASGDRSSAVGPNANAAGTGSTALGSGSSATADNSVALGAGSVADRANTVSVGAAGAERQITNVAPGTAGTDAVNVNQLTATMQENRDWTRNYVDQRMDSFDRNLDRLSSRANAGIAAAVAMASLPQAYQPNQNSMAVAAGSYHGESGFAVGMSRISEDGRWIYKVNASTNTRGDGSVGVGAALVW</sequence>
<feature type="region of interest" description="Disordered" evidence="12">
    <location>
        <begin position="953"/>
        <end position="972"/>
    </location>
</feature>
<evidence type="ECO:0000256" key="8">
    <source>
        <dbReference type="ARBA" id="ARBA00022927"/>
    </source>
</evidence>
<keyword evidence="4" id="KW-0813">Transport</keyword>
<dbReference type="Gene3D" id="2.150.10.10">
    <property type="entry name" value="Serralysin-like metalloprotease, C-terminal"/>
    <property type="match status" value="6"/>
</dbReference>
<comment type="caution">
    <text evidence="16">The sequence shown here is derived from an EMBL/GenBank/DDBJ whole genome shotgun (WGS) entry which is preliminary data.</text>
</comment>